<accession>A0A5P3ANC7</accession>
<dbReference type="EMBL" id="CP043529">
    <property type="protein sequence ID" value="QEW35197.1"/>
    <property type="molecule type" value="Genomic_DNA"/>
</dbReference>
<evidence type="ECO:0000256" key="1">
    <source>
        <dbReference type="SAM" id="SignalP"/>
    </source>
</evidence>
<organism evidence="3 4">
    <name type="scientific">Phocaeicola vulgatus</name>
    <name type="common">Bacteroides vulgatus</name>
    <dbReference type="NCBI Taxonomy" id="821"/>
    <lineage>
        <taxon>Bacteria</taxon>
        <taxon>Pseudomonadati</taxon>
        <taxon>Bacteroidota</taxon>
        <taxon>Bacteroidia</taxon>
        <taxon>Bacteroidales</taxon>
        <taxon>Bacteroidaceae</taxon>
        <taxon>Phocaeicola</taxon>
    </lineage>
</organism>
<reference evidence="3 4" key="1">
    <citation type="submission" date="2019-09" db="EMBL/GenBank/DDBJ databases">
        <title>Commensal-derived Metabolites Govern Vibrio cholerae Pathogenesis in Host.</title>
        <authorList>
            <person name="Yoon S.S."/>
            <person name="Yoon M.Y."/>
        </authorList>
    </citation>
    <scope>NUCLEOTIDE SEQUENCE [LARGE SCALE GENOMIC DNA]</scope>
    <source>
        <strain evidence="3 4">VIC01</strain>
    </source>
</reference>
<dbReference type="AlphaFoldDB" id="A0A5P3ANC7"/>
<name>A0A5P3ANC7_PHOVU</name>
<dbReference type="Proteomes" id="UP000326091">
    <property type="component" value="Chromosome"/>
</dbReference>
<proteinExistence type="predicted"/>
<dbReference type="Pfam" id="PF22847">
    <property type="entry name" value="BT_3657-like_N"/>
    <property type="match status" value="1"/>
</dbReference>
<protein>
    <recommendedName>
        <fullName evidence="2">Arabinosidase BT-3657-like N-terminal domain-containing protein</fullName>
    </recommendedName>
</protein>
<keyword evidence="1" id="KW-0732">Signal</keyword>
<gene>
    <name evidence="3" type="ORF">VIC01_00665</name>
</gene>
<evidence type="ECO:0000259" key="2">
    <source>
        <dbReference type="Pfam" id="PF22847"/>
    </source>
</evidence>
<feature type="chain" id="PRO_5024934138" description="Arabinosidase BT-3657-like N-terminal domain-containing protein" evidence="1">
    <location>
        <begin position="22"/>
        <end position="82"/>
    </location>
</feature>
<evidence type="ECO:0000313" key="3">
    <source>
        <dbReference type="EMBL" id="QEW35197.1"/>
    </source>
</evidence>
<feature type="signal peptide" evidence="1">
    <location>
        <begin position="1"/>
        <end position="21"/>
    </location>
</feature>
<feature type="domain" description="Arabinosidase BT-3657-like N-terminal" evidence="2">
    <location>
        <begin position="18"/>
        <end position="81"/>
    </location>
</feature>
<dbReference type="InterPro" id="IPR055133">
    <property type="entry name" value="BT_3657-like_N"/>
</dbReference>
<sequence>MKKTLLSLAIASLAAGQSVCAAVEKVYNEPDSVYIFSYAHPEDEGRSGLKFAWSPDGDKWLSVSDGFAYLKCDFGRWGRKRE</sequence>
<evidence type="ECO:0000313" key="4">
    <source>
        <dbReference type="Proteomes" id="UP000326091"/>
    </source>
</evidence>